<dbReference type="Gene3D" id="1.10.443.10">
    <property type="entry name" value="Intergrase catalytic core"/>
    <property type="match status" value="1"/>
</dbReference>
<accession>A0A0P0RQE8</accession>
<dbReference type="GO" id="GO:0006310">
    <property type="term" value="P:DNA recombination"/>
    <property type="evidence" value="ECO:0007669"/>
    <property type="project" value="UniProtKB-KW"/>
</dbReference>
<evidence type="ECO:0008006" key="4">
    <source>
        <dbReference type="Google" id="ProtNLM"/>
    </source>
</evidence>
<dbReference type="AlphaFoldDB" id="A0A0P0RQE8"/>
<dbReference type="GeneID" id="69974675"/>
<geneLocation type="plasmid" evidence="3"/>
<evidence type="ECO:0000313" key="2">
    <source>
        <dbReference type="EMBL" id="ALL71297.1"/>
    </source>
</evidence>
<dbReference type="KEGG" id="bcai:K788_0001888"/>
<organism evidence="2 3">
    <name type="scientific">Paraburkholderia caribensis MBA4</name>
    <dbReference type="NCBI Taxonomy" id="1323664"/>
    <lineage>
        <taxon>Bacteria</taxon>
        <taxon>Pseudomonadati</taxon>
        <taxon>Pseudomonadota</taxon>
        <taxon>Betaproteobacteria</taxon>
        <taxon>Burkholderiales</taxon>
        <taxon>Burkholderiaceae</taxon>
        <taxon>Paraburkholderia</taxon>
    </lineage>
</organism>
<dbReference type="Proteomes" id="UP000019146">
    <property type="component" value="Plasmid unnamed"/>
</dbReference>
<evidence type="ECO:0000256" key="1">
    <source>
        <dbReference type="ARBA" id="ARBA00023172"/>
    </source>
</evidence>
<proteinExistence type="predicted"/>
<dbReference type="GO" id="GO:0003677">
    <property type="term" value="F:DNA binding"/>
    <property type="evidence" value="ECO:0007669"/>
    <property type="project" value="InterPro"/>
</dbReference>
<reference evidence="2 3" key="1">
    <citation type="journal article" date="2014" name="Genome Announc.">
        <title>Draft Genome Sequence of the Haloacid-Degrading Burkholderia caribensis Strain MBA4.</title>
        <authorList>
            <person name="Pan Y."/>
            <person name="Kong K.F."/>
            <person name="Tsang J.S."/>
        </authorList>
    </citation>
    <scope>NUCLEOTIDE SEQUENCE [LARGE SCALE GENOMIC DNA]</scope>
    <source>
        <strain evidence="2 3">MBA4</strain>
        <plasmid evidence="3">Plasmid</plasmid>
    </source>
</reference>
<name>A0A0P0RQE8_9BURK</name>
<dbReference type="EMBL" id="CP012748">
    <property type="protein sequence ID" value="ALL71297.1"/>
    <property type="molecule type" value="Genomic_DNA"/>
</dbReference>
<keyword evidence="2" id="KW-0614">Plasmid</keyword>
<protein>
    <recommendedName>
        <fullName evidence="4">Integrase</fullName>
    </recommendedName>
</protein>
<gene>
    <name evidence="2" type="ORF">K788_0001888</name>
</gene>
<evidence type="ECO:0000313" key="3">
    <source>
        <dbReference type="Proteomes" id="UP000019146"/>
    </source>
</evidence>
<dbReference type="RefSeq" id="WP_035992552.1">
    <property type="nucleotide sequence ID" value="NZ_CP012748.1"/>
</dbReference>
<dbReference type="GO" id="GO:0015074">
    <property type="term" value="P:DNA integration"/>
    <property type="evidence" value="ECO:0007669"/>
    <property type="project" value="InterPro"/>
</dbReference>
<sequence>MSAIRRIIGPAVVEWQEDEPLRWTVSEDIGKGTRAERVTFAYDLTPLMQGYGHDFLLALKEFWVERRLQIRLSSIDSEVRQVKGVLQACQARFAQICLERKSAPPVFDRIDSDLLMGLRAIQGSVPKCNLAGFRRFYKQHRHNGDLFQADLHPSDFPTDDQTRVSDGFGAIAKVRKSILASALSRATLVHILNVTEAAYEAGDLSLGLFAYSRLVLSRVARRESFRTLRLKDLLIDKSDGITTYYLSISIPKAGTAERPVATVRLHPDVGRLLDRQRAAVVKRLSGLIDEKNATQRKNGLYAIGDLPMFPTCGNRMMTTSRDKLGICHPAVLRNQYVEPLKRLTGAKMNHTALRHTMGTQLAIAGCAASTIAAVLLHATDRTAAVYVDLIFSGAIDELSDALEPAFLEHFPVIKEFASTYDEIDPAKRVISSSVCRSRRETTGECGRRQICLYAPIACYECARFKPCYDADHTLNLELVTEEIASARSGGLPRQADLKRYMHIANRIRVVINICELKREAIAAEREAAVRSL</sequence>
<dbReference type="InterPro" id="IPR011010">
    <property type="entry name" value="DNA_brk_join_enz"/>
</dbReference>
<dbReference type="InterPro" id="IPR013762">
    <property type="entry name" value="Integrase-like_cat_sf"/>
</dbReference>
<keyword evidence="1" id="KW-0233">DNA recombination</keyword>
<dbReference type="SUPFAM" id="SSF56349">
    <property type="entry name" value="DNA breaking-rejoining enzymes"/>
    <property type="match status" value="1"/>
</dbReference>